<evidence type="ECO:0000256" key="9">
    <source>
        <dbReference type="PROSITE-ProRule" id="PRU00024"/>
    </source>
</evidence>
<keyword evidence="5" id="KW-0862">Zinc</keyword>
<organism evidence="12 13">
    <name type="scientific">Anisodus tanguticus</name>
    <dbReference type="NCBI Taxonomy" id="243964"/>
    <lineage>
        <taxon>Eukaryota</taxon>
        <taxon>Viridiplantae</taxon>
        <taxon>Streptophyta</taxon>
        <taxon>Embryophyta</taxon>
        <taxon>Tracheophyta</taxon>
        <taxon>Spermatophyta</taxon>
        <taxon>Magnoliopsida</taxon>
        <taxon>eudicotyledons</taxon>
        <taxon>Gunneridae</taxon>
        <taxon>Pentapetalae</taxon>
        <taxon>asterids</taxon>
        <taxon>lamiids</taxon>
        <taxon>Solanales</taxon>
        <taxon>Solanaceae</taxon>
        <taxon>Solanoideae</taxon>
        <taxon>Hyoscyameae</taxon>
        <taxon>Anisodus</taxon>
    </lineage>
</organism>
<keyword evidence="13" id="KW-1185">Reference proteome</keyword>
<comment type="subcellular location">
    <subcellularLocation>
        <location evidence="1">Nucleus</location>
    </subcellularLocation>
</comment>
<feature type="compositionally biased region" description="Polar residues" evidence="10">
    <location>
        <begin position="224"/>
        <end position="241"/>
    </location>
</feature>
<keyword evidence="6" id="KW-0805">Transcription regulation</keyword>
<feature type="region of interest" description="Disordered" evidence="10">
    <location>
        <begin position="214"/>
        <end position="241"/>
    </location>
</feature>
<dbReference type="InterPro" id="IPR049808">
    <property type="entry name" value="CONSTANS-like_Bbox1"/>
</dbReference>
<dbReference type="Gene3D" id="3.30.160.60">
    <property type="entry name" value="Classic Zinc Finger"/>
    <property type="match status" value="1"/>
</dbReference>
<dbReference type="InterPro" id="IPR001611">
    <property type="entry name" value="Leu-rich_rpt"/>
</dbReference>
<evidence type="ECO:0000256" key="8">
    <source>
        <dbReference type="ARBA" id="ARBA00023242"/>
    </source>
</evidence>
<accession>A0AAE1RLV5</accession>
<keyword evidence="3" id="KW-0677">Repeat</keyword>
<dbReference type="GO" id="GO:0008270">
    <property type="term" value="F:zinc ion binding"/>
    <property type="evidence" value="ECO:0007669"/>
    <property type="project" value="UniProtKB-KW"/>
</dbReference>
<comment type="caution">
    <text evidence="12">The sequence shown here is derived from an EMBL/GenBank/DDBJ whole genome shotgun (WGS) entry which is preliminary data.</text>
</comment>
<proteinExistence type="predicted"/>
<dbReference type="Pfam" id="PF00643">
    <property type="entry name" value="zf-B_box"/>
    <property type="match status" value="1"/>
</dbReference>
<evidence type="ECO:0000256" key="1">
    <source>
        <dbReference type="ARBA" id="ARBA00004123"/>
    </source>
</evidence>
<evidence type="ECO:0000313" key="13">
    <source>
        <dbReference type="Proteomes" id="UP001291623"/>
    </source>
</evidence>
<evidence type="ECO:0000313" key="12">
    <source>
        <dbReference type="EMBL" id="KAK4353970.1"/>
    </source>
</evidence>
<dbReference type="PROSITE" id="PS50119">
    <property type="entry name" value="ZF_BBOX"/>
    <property type="match status" value="2"/>
</dbReference>
<dbReference type="AlphaFoldDB" id="A0AAE1RLV5"/>
<dbReference type="GO" id="GO:0006355">
    <property type="term" value="P:regulation of DNA-templated transcription"/>
    <property type="evidence" value="ECO:0007669"/>
    <property type="project" value="TreeGrafter"/>
</dbReference>
<evidence type="ECO:0000259" key="11">
    <source>
        <dbReference type="PROSITE" id="PS50119"/>
    </source>
</evidence>
<evidence type="ECO:0000256" key="4">
    <source>
        <dbReference type="ARBA" id="ARBA00022771"/>
    </source>
</evidence>
<sequence>MGSVNGKDQCQTASSSTEKVDVLKTIKEIEYKNLAVVETPKDAESIAHDGEATDDNDMMSLLKTYDKRTRSAKKESAVVDFTLCLCFVLDLRGELVEMKIQCDVCEKAAATVICCADEAALCTICDIEVHAANKLASRHQRLLLQSLSNKLPLCDICQVKTAFIFCVEDRALFCNECDEPIHSASSLSAKHQRFLATGIQVGLTSSCHNDALKSQVERQPPEQNPQQVAIKTSPQPLSSITAPSWTLDDLVSLSEIKSNHKKEQQLELGELEWFKDISHFGERPVAEVPELSISQSSNENSYKPTKFYTPHKKPRIEIPDDDEYSTVPDLRFVELRYHWFHHGIFVKIWKIPQLNGLWEATVSIEDQNIITWSQFALWPYYTTNRFTMLEVVEFPDKGSQLHMLDVHGNRLRGHLPVNLITYPNLTEINLGHNLFSGEIPAEFWPRLAFSWRSLNLEYNYLEGSVPTEVNRTSEGFGEVLLTSVLIVQRGCSCVMEDRGQLQTVLEGIEETLVEIFSF</sequence>
<evidence type="ECO:0000256" key="3">
    <source>
        <dbReference type="ARBA" id="ARBA00022737"/>
    </source>
</evidence>
<dbReference type="SUPFAM" id="SSF52058">
    <property type="entry name" value="L domain-like"/>
    <property type="match status" value="1"/>
</dbReference>
<evidence type="ECO:0000256" key="10">
    <source>
        <dbReference type="SAM" id="MobiDB-lite"/>
    </source>
</evidence>
<evidence type="ECO:0000256" key="5">
    <source>
        <dbReference type="ARBA" id="ARBA00022833"/>
    </source>
</evidence>
<keyword evidence="7" id="KW-0804">Transcription</keyword>
<keyword evidence="4 9" id="KW-0863">Zinc-finger</keyword>
<feature type="domain" description="B box-type" evidence="11">
    <location>
        <begin position="149"/>
        <end position="196"/>
    </location>
</feature>
<feature type="domain" description="B box-type" evidence="11">
    <location>
        <begin position="97"/>
        <end position="144"/>
    </location>
</feature>
<reference evidence="12" key="1">
    <citation type="submission" date="2023-12" db="EMBL/GenBank/DDBJ databases">
        <title>Genome assembly of Anisodus tanguticus.</title>
        <authorList>
            <person name="Wang Y.-J."/>
        </authorList>
    </citation>
    <scope>NUCLEOTIDE SEQUENCE</scope>
    <source>
        <strain evidence="12">KB-2021</strain>
        <tissue evidence="12">Leaf</tissue>
    </source>
</reference>
<dbReference type="CDD" id="cd19821">
    <property type="entry name" value="Bbox1_BBX-like"/>
    <property type="match status" value="2"/>
</dbReference>
<dbReference type="Proteomes" id="UP001291623">
    <property type="component" value="Unassembled WGS sequence"/>
</dbReference>
<dbReference type="InterPro" id="IPR051979">
    <property type="entry name" value="B-box_zinc_finger"/>
</dbReference>
<dbReference type="GO" id="GO:0009640">
    <property type="term" value="P:photomorphogenesis"/>
    <property type="evidence" value="ECO:0007669"/>
    <property type="project" value="TreeGrafter"/>
</dbReference>
<dbReference type="InterPro" id="IPR032675">
    <property type="entry name" value="LRR_dom_sf"/>
</dbReference>
<dbReference type="GO" id="GO:0005634">
    <property type="term" value="C:nucleus"/>
    <property type="evidence" value="ECO:0007669"/>
    <property type="project" value="UniProtKB-SubCell"/>
</dbReference>
<dbReference type="InterPro" id="IPR000315">
    <property type="entry name" value="Znf_B-box"/>
</dbReference>
<keyword evidence="2" id="KW-0479">Metal-binding</keyword>
<dbReference type="Pfam" id="PF00560">
    <property type="entry name" value="LRR_1"/>
    <property type="match status" value="1"/>
</dbReference>
<evidence type="ECO:0000256" key="6">
    <source>
        <dbReference type="ARBA" id="ARBA00023015"/>
    </source>
</evidence>
<dbReference type="PANTHER" id="PTHR31832:SF41">
    <property type="entry name" value="B-BOX ZINC FINGER PROTEIN 24"/>
    <property type="match status" value="1"/>
</dbReference>
<gene>
    <name evidence="12" type="ORF">RND71_026164</name>
</gene>
<dbReference type="SMART" id="SM00336">
    <property type="entry name" value="BBOX"/>
    <property type="match status" value="2"/>
</dbReference>
<dbReference type="Gene3D" id="3.80.10.10">
    <property type="entry name" value="Ribonuclease Inhibitor"/>
    <property type="match status" value="1"/>
</dbReference>
<evidence type="ECO:0000256" key="7">
    <source>
        <dbReference type="ARBA" id="ARBA00023163"/>
    </source>
</evidence>
<dbReference type="PANTHER" id="PTHR31832">
    <property type="entry name" value="B-BOX ZINC FINGER PROTEIN 22"/>
    <property type="match status" value="1"/>
</dbReference>
<keyword evidence="8" id="KW-0539">Nucleus</keyword>
<protein>
    <recommendedName>
        <fullName evidence="11">B box-type domain-containing protein</fullName>
    </recommendedName>
</protein>
<evidence type="ECO:0000256" key="2">
    <source>
        <dbReference type="ARBA" id="ARBA00022723"/>
    </source>
</evidence>
<name>A0AAE1RLV5_9SOLA</name>
<dbReference type="EMBL" id="JAVYJV010000014">
    <property type="protein sequence ID" value="KAK4353970.1"/>
    <property type="molecule type" value="Genomic_DNA"/>
</dbReference>